<evidence type="ECO:0000259" key="1">
    <source>
        <dbReference type="PROSITE" id="PS51832"/>
    </source>
</evidence>
<dbReference type="InterPro" id="IPR037522">
    <property type="entry name" value="HD_GYP_dom"/>
</dbReference>
<dbReference type="SUPFAM" id="SSF109604">
    <property type="entry name" value="HD-domain/PDEase-like"/>
    <property type="match status" value="1"/>
</dbReference>
<dbReference type="PROSITE" id="PS51832">
    <property type="entry name" value="HD_GYP"/>
    <property type="match status" value="1"/>
</dbReference>
<gene>
    <name evidence="2" type="ORF">GCM10007320_29100</name>
</gene>
<dbReference type="CDD" id="cd00077">
    <property type="entry name" value="HDc"/>
    <property type="match status" value="1"/>
</dbReference>
<dbReference type="InterPro" id="IPR052020">
    <property type="entry name" value="Cyclic_di-GMP/3'3'-cGAMP_PDE"/>
</dbReference>
<dbReference type="Pfam" id="PF13487">
    <property type="entry name" value="HD_5"/>
    <property type="match status" value="1"/>
</dbReference>
<keyword evidence="3" id="KW-1185">Reference proteome</keyword>
<evidence type="ECO:0000313" key="2">
    <source>
        <dbReference type="EMBL" id="GHC84550.1"/>
    </source>
</evidence>
<sequence>MSSLACAGAAGERAAAQDKSFEDAAAAQMERLLADFGQMYHERNQALQEVTRAHHEALLLLARAAEFRDDDTGVHIVRMGYLAWGLALKLGQDRAYAALLRQAAPMHDIGKIGIVDAVLKKPGALTSDERAVMKEHPGIGARILGRSRIPLFQLAAQTALAHHERWDGAGYPSRLSGEAIPLSGRIVAVADFFDALTMDRCYRAAFDDATALDMLAAERGRAFDPQVVDCFVRHADLFIAIRDEVNSRKFDLAELMQEPPRLQAAQAFK</sequence>
<organism evidence="2 3">
    <name type="scientific">Pseudorhodoferax aquiterrae</name>
    <dbReference type="NCBI Taxonomy" id="747304"/>
    <lineage>
        <taxon>Bacteria</taxon>
        <taxon>Pseudomonadati</taxon>
        <taxon>Pseudomonadota</taxon>
        <taxon>Betaproteobacteria</taxon>
        <taxon>Burkholderiales</taxon>
        <taxon>Comamonadaceae</taxon>
    </lineage>
</organism>
<dbReference type="Gene3D" id="1.10.3210.10">
    <property type="entry name" value="Hypothetical protein af1432"/>
    <property type="match status" value="1"/>
</dbReference>
<proteinExistence type="predicted"/>
<evidence type="ECO:0000313" key="3">
    <source>
        <dbReference type="Proteomes" id="UP000626210"/>
    </source>
</evidence>
<dbReference type="PANTHER" id="PTHR45228:SF5">
    <property type="entry name" value="CYCLIC DI-GMP PHOSPHODIESTERASE VC_1348-RELATED"/>
    <property type="match status" value="1"/>
</dbReference>
<accession>A0ABQ3G249</accession>
<name>A0ABQ3G249_9BURK</name>
<feature type="domain" description="HD-GYP" evidence="1">
    <location>
        <begin position="50"/>
        <end position="247"/>
    </location>
</feature>
<dbReference type="EMBL" id="BMYK01000007">
    <property type="protein sequence ID" value="GHC84550.1"/>
    <property type="molecule type" value="Genomic_DNA"/>
</dbReference>
<dbReference type="InterPro" id="IPR003607">
    <property type="entry name" value="HD/PDEase_dom"/>
</dbReference>
<dbReference type="Proteomes" id="UP000626210">
    <property type="component" value="Unassembled WGS sequence"/>
</dbReference>
<dbReference type="SMART" id="SM00471">
    <property type="entry name" value="HDc"/>
    <property type="match status" value="1"/>
</dbReference>
<dbReference type="PANTHER" id="PTHR45228">
    <property type="entry name" value="CYCLIC DI-GMP PHOSPHODIESTERASE TM_0186-RELATED"/>
    <property type="match status" value="1"/>
</dbReference>
<comment type="caution">
    <text evidence="2">The sequence shown here is derived from an EMBL/GenBank/DDBJ whole genome shotgun (WGS) entry which is preliminary data.</text>
</comment>
<reference evidence="3" key="1">
    <citation type="journal article" date="2019" name="Int. J. Syst. Evol. Microbiol.">
        <title>The Global Catalogue of Microorganisms (GCM) 10K type strain sequencing project: providing services to taxonomists for standard genome sequencing and annotation.</title>
        <authorList>
            <consortium name="The Broad Institute Genomics Platform"/>
            <consortium name="The Broad Institute Genome Sequencing Center for Infectious Disease"/>
            <person name="Wu L."/>
            <person name="Ma J."/>
        </authorList>
    </citation>
    <scope>NUCLEOTIDE SEQUENCE [LARGE SCALE GENOMIC DNA]</scope>
    <source>
        <strain evidence="3">KCTC 23314</strain>
    </source>
</reference>
<protein>
    <recommendedName>
        <fullName evidence="1">HD-GYP domain-containing protein</fullName>
    </recommendedName>
</protein>